<dbReference type="AlphaFoldDB" id="A0A975Y1W5"/>
<name>A0A975Y1W5_9ACTN</name>
<dbReference type="RefSeq" id="WP_216941784.1">
    <property type="nucleotide sequence ID" value="NZ_CP077062.1"/>
</dbReference>
<organism evidence="2 3">
    <name type="scientific">Nocardioides panacis</name>
    <dbReference type="NCBI Taxonomy" id="2849501"/>
    <lineage>
        <taxon>Bacteria</taxon>
        <taxon>Bacillati</taxon>
        <taxon>Actinomycetota</taxon>
        <taxon>Actinomycetes</taxon>
        <taxon>Propionibacteriales</taxon>
        <taxon>Nocardioidaceae</taxon>
        <taxon>Nocardioides</taxon>
    </lineage>
</organism>
<dbReference type="PIRSF" id="PIRSF036625">
    <property type="entry name" value="GAF_ANTAR"/>
    <property type="match status" value="1"/>
</dbReference>
<evidence type="ECO:0000313" key="3">
    <source>
        <dbReference type="Proteomes" id="UP000683575"/>
    </source>
</evidence>
<keyword evidence="3" id="KW-1185">Reference proteome</keyword>
<feature type="domain" description="ANTAR" evidence="1">
    <location>
        <begin position="135"/>
        <end position="226"/>
    </location>
</feature>
<sequence length="235" mass="24356">MAEILAGVLDDTALSANAPHRLVTACARALPVTGVGIILMTLDGPAGTLAVTDGPAATMEELQFTLGEGPCVECSATGRPVLQPDLEATGTSRWPAFTAGAVEAGIRAIFAFPLRVGSIRLGVLDLYRDTPGDLDMNQLREALSFADAATAVLLHSAGGPSPDGSNGRPGQDATRLPMLEDHAEVHQATGMVSVQADVSMAEALVRLRARAYASERPVVTVARDVLDGLVTFDGQ</sequence>
<evidence type="ECO:0000313" key="2">
    <source>
        <dbReference type="EMBL" id="QWZ09938.1"/>
    </source>
</evidence>
<gene>
    <name evidence="2" type="ORF">KRR39_09525</name>
</gene>
<dbReference type="GO" id="GO:0003723">
    <property type="term" value="F:RNA binding"/>
    <property type="evidence" value="ECO:0007669"/>
    <property type="project" value="InterPro"/>
</dbReference>
<reference evidence="2" key="1">
    <citation type="submission" date="2021-06" db="EMBL/GenBank/DDBJ databases">
        <title>Complete genome sequence of Nocardioides sp. G188.</title>
        <authorList>
            <person name="Im W.-T."/>
        </authorList>
    </citation>
    <scope>NUCLEOTIDE SEQUENCE</scope>
    <source>
        <strain evidence="2">G188</strain>
    </source>
</reference>
<evidence type="ECO:0000259" key="1">
    <source>
        <dbReference type="SMART" id="SM01012"/>
    </source>
</evidence>
<dbReference type="KEGG" id="nps:KRR39_09525"/>
<dbReference type="SMART" id="SM01012">
    <property type="entry name" value="ANTAR"/>
    <property type="match status" value="1"/>
</dbReference>
<dbReference type="EMBL" id="CP077062">
    <property type="protein sequence ID" value="QWZ09938.1"/>
    <property type="molecule type" value="Genomic_DNA"/>
</dbReference>
<accession>A0A975Y1W5</accession>
<dbReference type="InterPro" id="IPR005561">
    <property type="entry name" value="ANTAR"/>
</dbReference>
<protein>
    <submittedName>
        <fullName evidence="2">GAF and ANTAR domain-containing protein</fullName>
    </submittedName>
</protein>
<dbReference type="Pfam" id="PF13185">
    <property type="entry name" value="GAF_2"/>
    <property type="match status" value="1"/>
</dbReference>
<dbReference type="InterPro" id="IPR003018">
    <property type="entry name" value="GAF"/>
</dbReference>
<dbReference type="InterPro" id="IPR012074">
    <property type="entry name" value="GAF_ANTAR"/>
</dbReference>
<proteinExistence type="predicted"/>
<dbReference type="Proteomes" id="UP000683575">
    <property type="component" value="Chromosome"/>
</dbReference>